<dbReference type="InterPro" id="IPR010699">
    <property type="entry name" value="DUF1275"/>
</dbReference>
<protein>
    <recommendedName>
        <fullName evidence="4">DUF1275 domain-containing protein</fullName>
    </recommendedName>
</protein>
<comment type="caution">
    <text evidence="2">The sequence shown here is derived from an EMBL/GenBank/DDBJ whole genome shotgun (WGS) entry which is preliminary data.</text>
</comment>
<sequence>MLLVVARFLVTAAASERSVAANFQLAVILAAFAGVLDSVGFVAVSLYSSHMTGMVASAADHLAAGSMSSGTA</sequence>
<organism evidence="2 3">
    <name type="scientific">Flexivirga endophytica</name>
    <dbReference type="NCBI Taxonomy" id="1849103"/>
    <lineage>
        <taxon>Bacteria</taxon>
        <taxon>Bacillati</taxon>
        <taxon>Actinomycetota</taxon>
        <taxon>Actinomycetes</taxon>
        <taxon>Micrococcales</taxon>
        <taxon>Dermacoccaceae</taxon>
        <taxon>Flexivirga</taxon>
    </lineage>
</organism>
<evidence type="ECO:0008006" key="4">
    <source>
        <dbReference type="Google" id="ProtNLM"/>
    </source>
</evidence>
<reference evidence="2" key="1">
    <citation type="journal article" date="2014" name="Int. J. Syst. Evol. Microbiol.">
        <title>Complete genome sequence of Corynebacterium casei LMG S-19264T (=DSM 44701T), isolated from a smear-ripened cheese.</title>
        <authorList>
            <consortium name="US DOE Joint Genome Institute (JGI-PGF)"/>
            <person name="Walter F."/>
            <person name="Albersmeier A."/>
            <person name="Kalinowski J."/>
            <person name="Ruckert C."/>
        </authorList>
    </citation>
    <scope>NUCLEOTIDE SEQUENCE</scope>
    <source>
        <strain evidence="2">CGMCC 1.15085</strain>
    </source>
</reference>
<keyword evidence="1" id="KW-0812">Transmembrane</keyword>
<keyword evidence="3" id="KW-1185">Reference proteome</keyword>
<feature type="transmembrane region" description="Helical" evidence="1">
    <location>
        <begin position="25"/>
        <end position="47"/>
    </location>
</feature>
<accession>A0A916TG01</accession>
<dbReference type="Proteomes" id="UP000636793">
    <property type="component" value="Unassembled WGS sequence"/>
</dbReference>
<dbReference type="Pfam" id="PF06912">
    <property type="entry name" value="DUF1275"/>
    <property type="match status" value="1"/>
</dbReference>
<proteinExistence type="predicted"/>
<keyword evidence="1" id="KW-0472">Membrane</keyword>
<evidence type="ECO:0000313" key="2">
    <source>
        <dbReference type="EMBL" id="GGB43838.1"/>
    </source>
</evidence>
<keyword evidence="1" id="KW-1133">Transmembrane helix</keyword>
<reference evidence="2" key="2">
    <citation type="submission" date="2020-09" db="EMBL/GenBank/DDBJ databases">
        <authorList>
            <person name="Sun Q."/>
            <person name="Zhou Y."/>
        </authorList>
    </citation>
    <scope>NUCLEOTIDE SEQUENCE</scope>
    <source>
        <strain evidence="2">CGMCC 1.15085</strain>
    </source>
</reference>
<evidence type="ECO:0000256" key="1">
    <source>
        <dbReference type="SAM" id="Phobius"/>
    </source>
</evidence>
<evidence type="ECO:0000313" key="3">
    <source>
        <dbReference type="Proteomes" id="UP000636793"/>
    </source>
</evidence>
<name>A0A916TG01_9MICO</name>
<gene>
    <name evidence="2" type="ORF">GCM10011492_38590</name>
</gene>
<dbReference type="AlphaFoldDB" id="A0A916TG01"/>
<dbReference type="EMBL" id="BMHI01000006">
    <property type="protein sequence ID" value="GGB43838.1"/>
    <property type="molecule type" value="Genomic_DNA"/>
</dbReference>